<dbReference type="AlphaFoldDB" id="A0A427Y1B3"/>
<accession>A0A427Y1B3</accession>
<protein>
    <submittedName>
        <fullName evidence="1">Uncharacterized protein</fullName>
    </submittedName>
</protein>
<keyword evidence="2" id="KW-1185">Reference proteome</keyword>
<dbReference type="EMBL" id="RSCE01000003">
    <property type="protein sequence ID" value="RSH84871.1"/>
    <property type="molecule type" value="Genomic_DNA"/>
</dbReference>
<comment type="caution">
    <text evidence="1">The sequence shown here is derived from an EMBL/GenBank/DDBJ whole genome shotgun (WGS) entry which is preliminary data.</text>
</comment>
<name>A0A427Y1B3_9TREE</name>
<gene>
    <name evidence="1" type="ORF">EHS24_006404</name>
</gene>
<dbReference type="Proteomes" id="UP000279236">
    <property type="component" value="Unassembled WGS sequence"/>
</dbReference>
<dbReference type="GeneID" id="39590947"/>
<evidence type="ECO:0000313" key="1">
    <source>
        <dbReference type="EMBL" id="RSH84871.1"/>
    </source>
</evidence>
<organism evidence="1 2">
    <name type="scientific">Apiotrichum porosum</name>
    <dbReference type="NCBI Taxonomy" id="105984"/>
    <lineage>
        <taxon>Eukaryota</taxon>
        <taxon>Fungi</taxon>
        <taxon>Dikarya</taxon>
        <taxon>Basidiomycota</taxon>
        <taxon>Agaricomycotina</taxon>
        <taxon>Tremellomycetes</taxon>
        <taxon>Trichosporonales</taxon>
        <taxon>Trichosporonaceae</taxon>
        <taxon>Apiotrichum</taxon>
    </lineage>
</organism>
<dbReference type="RefSeq" id="XP_028478319.1">
    <property type="nucleotide sequence ID" value="XM_028621867.1"/>
</dbReference>
<reference evidence="1 2" key="1">
    <citation type="submission" date="2018-11" db="EMBL/GenBank/DDBJ databases">
        <title>Genome sequence of Apiotrichum porosum DSM 27194.</title>
        <authorList>
            <person name="Aliyu H."/>
            <person name="Gorte O."/>
            <person name="Ochsenreither K."/>
        </authorList>
    </citation>
    <scope>NUCLEOTIDE SEQUENCE [LARGE SCALE GENOMIC DNA]</scope>
    <source>
        <strain evidence="1 2">DSM 27194</strain>
    </source>
</reference>
<sequence length="379" mass="42247">MSTPSASTATSQPTTGHNYSTKRHILHSTMQNVFSTPSNTAECSEVWKATIQGIDVAWLKESELSDKKLLTLTRRQYPSRITAPHGKRAKVSEAAAALCRILRVDKGPGDTPHAKSGRRYWNWDLGRLLFGAEFCEVFRALVDHCEQTKDPWLKANLTRQALDVTATGYIFPSSPPTVKECEFITVANILPLEHAGPPLLKIIHDLPVGEIDEKRVHLEPWNIYVAIAKGMHDDGVWSDEAVAAAFSFDHDARVHSKVLYRADAVEPFLPAVKSAAIEMPKDPSVALAPRAVPSQHVRYEHRTTHWPLSRASCYRKLVDDDAEVVIPFFRKLKITINRLKSNKGLTLDLLDEESEAVIGKVNGALEDLEVGFTMHVRHG</sequence>
<evidence type="ECO:0000313" key="2">
    <source>
        <dbReference type="Proteomes" id="UP000279236"/>
    </source>
</evidence>
<proteinExistence type="predicted"/>